<reference evidence="1 2" key="1">
    <citation type="journal article" date="2013" name="Nat. Genet.">
        <title>The genome of the hydatid tapeworm Echinococcus granulosus.</title>
        <authorList>
            <person name="Zheng H."/>
            <person name="Zhang W."/>
            <person name="Zhang L."/>
            <person name="Zhang Z."/>
            <person name="Li J."/>
            <person name="Lu G."/>
            <person name="Zhu Y."/>
            <person name="Wang Y."/>
            <person name="Huang Y."/>
            <person name="Liu J."/>
            <person name="Kang H."/>
            <person name="Chen J."/>
            <person name="Wang L."/>
            <person name="Chen A."/>
            <person name="Yu S."/>
            <person name="Gao Z."/>
            <person name="Jin L."/>
            <person name="Gu W."/>
            <person name="Wang Z."/>
            <person name="Zhao L."/>
            <person name="Shi B."/>
            <person name="Wen H."/>
            <person name="Lin R."/>
            <person name="Jones M.K."/>
            <person name="Brejova B."/>
            <person name="Vinar T."/>
            <person name="Zhao G."/>
            <person name="McManus D.P."/>
            <person name="Chen Z."/>
            <person name="Zhou Y."/>
            <person name="Wang S."/>
        </authorList>
    </citation>
    <scope>NUCLEOTIDE SEQUENCE [LARGE SCALE GENOMIC DNA]</scope>
</reference>
<protein>
    <submittedName>
        <fullName evidence="1">Uncharacterized protein</fullName>
    </submittedName>
</protein>
<evidence type="ECO:0000313" key="1">
    <source>
        <dbReference type="EMBL" id="EUB59028.1"/>
    </source>
</evidence>
<comment type="caution">
    <text evidence="1">The sequence shown here is derived from an EMBL/GenBank/DDBJ whole genome shotgun (WGS) entry which is preliminary data.</text>
</comment>
<dbReference type="CTD" id="36341859"/>
<sequence>MLVCLKAGFTTKAGVPSTGSSHVIHSVKATELHFPPTEIKEKETARACKKKTPQHLIFNSRDKTAYGKALFEAQVAPFQKTYYQRVEEFESRRHGAGIMTPSGIPTWESDFPA</sequence>
<dbReference type="Proteomes" id="UP000019149">
    <property type="component" value="Unassembled WGS sequence"/>
</dbReference>
<dbReference type="KEGG" id="egl:EGR_06144"/>
<proteinExistence type="predicted"/>
<evidence type="ECO:0000313" key="2">
    <source>
        <dbReference type="Proteomes" id="UP000019149"/>
    </source>
</evidence>
<dbReference type="AlphaFoldDB" id="W6UDE8"/>
<dbReference type="EMBL" id="APAU02000051">
    <property type="protein sequence ID" value="EUB59028.1"/>
    <property type="molecule type" value="Genomic_DNA"/>
</dbReference>
<name>W6UDE8_ECHGR</name>
<accession>W6UDE8</accession>
<gene>
    <name evidence="1" type="ORF">EGR_06144</name>
</gene>
<keyword evidence="2" id="KW-1185">Reference proteome</keyword>
<dbReference type="GeneID" id="36341859"/>
<dbReference type="RefSeq" id="XP_024350224.1">
    <property type="nucleotide sequence ID" value="XM_024495393.1"/>
</dbReference>
<organism evidence="1 2">
    <name type="scientific">Echinococcus granulosus</name>
    <name type="common">Hydatid tapeworm</name>
    <dbReference type="NCBI Taxonomy" id="6210"/>
    <lineage>
        <taxon>Eukaryota</taxon>
        <taxon>Metazoa</taxon>
        <taxon>Spiralia</taxon>
        <taxon>Lophotrochozoa</taxon>
        <taxon>Platyhelminthes</taxon>
        <taxon>Cestoda</taxon>
        <taxon>Eucestoda</taxon>
        <taxon>Cyclophyllidea</taxon>
        <taxon>Taeniidae</taxon>
        <taxon>Echinococcus</taxon>
        <taxon>Echinococcus granulosus group</taxon>
    </lineage>
</organism>